<protein>
    <submittedName>
        <fullName evidence="2">Uncharacterized protein</fullName>
    </submittedName>
</protein>
<sequence>MVGLSKDLGDQIGQPVSIPATGDLDEVEYATMEWVPWYKTRRLHGVLDDVPPRNTRPPTALTPTHRRLVDLALIAASRTEVDGHPVRGLVAGTIE</sequence>
<dbReference type="RefSeq" id="WP_083121054.1">
    <property type="nucleotide sequence ID" value="NZ_JACKUO010000043.1"/>
</dbReference>
<proteinExistence type="predicted"/>
<organism evidence="2 3">
    <name type="scientific">Mycolicibacterium rhodesiae</name>
    <name type="common">Mycobacterium rhodesiae</name>
    <dbReference type="NCBI Taxonomy" id="36814"/>
    <lineage>
        <taxon>Bacteria</taxon>
        <taxon>Bacillati</taxon>
        <taxon>Actinomycetota</taxon>
        <taxon>Actinomycetes</taxon>
        <taxon>Mycobacteriales</taxon>
        <taxon>Mycobacteriaceae</taxon>
        <taxon>Mycolicibacterium</taxon>
    </lineage>
</organism>
<dbReference type="EMBL" id="MVIH01000010">
    <property type="protein sequence ID" value="ORB50495.1"/>
    <property type="molecule type" value="Genomic_DNA"/>
</dbReference>
<name>A0A1X0IQ44_MYCRH</name>
<dbReference type="AlphaFoldDB" id="A0A1X0IQ44"/>
<gene>
    <name evidence="2" type="ORF">BST42_20040</name>
</gene>
<evidence type="ECO:0000313" key="3">
    <source>
        <dbReference type="Proteomes" id="UP000192534"/>
    </source>
</evidence>
<keyword evidence="3" id="KW-1185">Reference proteome</keyword>
<dbReference type="OrthoDB" id="4281720at2"/>
<dbReference type="Proteomes" id="UP000192534">
    <property type="component" value="Unassembled WGS sequence"/>
</dbReference>
<reference evidence="2 3" key="1">
    <citation type="submission" date="2016-12" db="EMBL/GenBank/DDBJ databases">
        <title>The new phylogeny of genus Mycobacterium.</title>
        <authorList>
            <person name="Tortoli E."/>
            <person name="Trovato A."/>
            <person name="Cirillo D.M."/>
        </authorList>
    </citation>
    <scope>NUCLEOTIDE SEQUENCE [LARGE SCALE GENOMIC DNA]</scope>
    <source>
        <strain evidence="2 3">DSM 44223</strain>
    </source>
</reference>
<evidence type="ECO:0000256" key="1">
    <source>
        <dbReference type="SAM" id="MobiDB-lite"/>
    </source>
</evidence>
<comment type="caution">
    <text evidence="2">The sequence shown here is derived from an EMBL/GenBank/DDBJ whole genome shotgun (WGS) entry which is preliminary data.</text>
</comment>
<accession>A0A1X0IQ44</accession>
<feature type="region of interest" description="Disordered" evidence="1">
    <location>
        <begin position="1"/>
        <end position="20"/>
    </location>
</feature>
<evidence type="ECO:0000313" key="2">
    <source>
        <dbReference type="EMBL" id="ORB50495.1"/>
    </source>
</evidence>